<organism evidence="2 3">
    <name type="scientific">Sphingobium yanoikuyae</name>
    <name type="common">Sphingomonas yanoikuyae</name>
    <dbReference type="NCBI Taxonomy" id="13690"/>
    <lineage>
        <taxon>Bacteria</taxon>
        <taxon>Pseudomonadati</taxon>
        <taxon>Pseudomonadota</taxon>
        <taxon>Alphaproteobacteria</taxon>
        <taxon>Sphingomonadales</taxon>
        <taxon>Sphingomonadaceae</taxon>
        <taxon>Sphingobium</taxon>
    </lineage>
</organism>
<sequence length="136" mass="14097">MKASAVSLLAGLLFGAGLTVSGMADPMRVRAFLDLFAAWDPTLAFVMAGALMPMALAWRVQQRMPKPIACEAFDLPGTGLLDAKLILGAILFGIGWGIGGLCPGPALADLAIAPFEAGIFVIAMLAGMTAHRIITQ</sequence>
<dbReference type="InterPro" id="IPR046513">
    <property type="entry name" value="DUF6691"/>
</dbReference>
<dbReference type="Proteomes" id="UP001162318">
    <property type="component" value="Unassembled WGS sequence"/>
</dbReference>
<feature type="transmembrane region" description="Helical" evidence="1">
    <location>
        <begin position="110"/>
        <end position="130"/>
    </location>
</feature>
<gene>
    <name evidence="2" type="ORF">N5J77_30140</name>
</gene>
<evidence type="ECO:0000256" key="1">
    <source>
        <dbReference type="SAM" id="Phobius"/>
    </source>
</evidence>
<dbReference type="EMBL" id="JAOCKX010000130">
    <property type="protein sequence ID" value="MDH2135379.1"/>
    <property type="molecule type" value="Genomic_DNA"/>
</dbReference>
<evidence type="ECO:0000313" key="2">
    <source>
        <dbReference type="EMBL" id="MDH2135379.1"/>
    </source>
</evidence>
<reference evidence="2" key="1">
    <citation type="submission" date="2022-09" db="EMBL/GenBank/DDBJ databases">
        <title>Intensive care unit water sources are persistently colonized with multi-drug resistant bacteria and are the site of extensive horizontal gene transfer of antibiotic resistance genes.</title>
        <authorList>
            <person name="Diorio-Toth L."/>
        </authorList>
    </citation>
    <scope>NUCLEOTIDE SEQUENCE</scope>
    <source>
        <strain evidence="2">GD03659</strain>
    </source>
</reference>
<feature type="transmembrane region" description="Helical" evidence="1">
    <location>
        <begin position="38"/>
        <end position="58"/>
    </location>
</feature>
<keyword evidence="1" id="KW-0472">Membrane</keyword>
<name>A0AA42X4Q2_SPHYA</name>
<dbReference type="AlphaFoldDB" id="A0AA42X4Q2"/>
<keyword evidence="1" id="KW-1133">Transmembrane helix</keyword>
<dbReference type="RefSeq" id="WP_125986453.1">
    <property type="nucleotide sequence ID" value="NZ_JAOCKX010000130.1"/>
</dbReference>
<dbReference type="Pfam" id="PF20398">
    <property type="entry name" value="DUF6691"/>
    <property type="match status" value="1"/>
</dbReference>
<accession>A0AA42X4Q2</accession>
<protein>
    <submittedName>
        <fullName evidence="2">YeeE/YedE family protein</fullName>
    </submittedName>
</protein>
<evidence type="ECO:0000313" key="3">
    <source>
        <dbReference type="Proteomes" id="UP001162318"/>
    </source>
</evidence>
<feature type="transmembrane region" description="Helical" evidence="1">
    <location>
        <begin position="79"/>
        <end position="98"/>
    </location>
</feature>
<keyword evidence="1" id="KW-0812">Transmembrane</keyword>
<comment type="caution">
    <text evidence="2">The sequence shown here is derived from an EMBL/GenBank/DDBJ whole genome shotgun (WGS) entry which is preliminary data.</text>
</comment>
<proteinExistence type="predicted"/>